<evidence type="ECO:0000313" key="1">
    <source>
        <dbReference type="EMBL" id="QED28852.1"/>
    </source>
</evidence>
<organism evidence="1 2">
    <name type="scientific">Microvenator marinus</name>
    <dbReference type="NCBI Taxonomy" id="2600177"/>
    <lineage>
        <taxon>Bacteria</taxon>
        <taxon>Deltaproteobacteria</taxon>
        <taxon>Bradymonadales</taxon>
        <taxon>Microvenatoraceae</taxon>
        <taxon>Microvenator</taxon>
    </lineage>
</organism>
<dbReference type="EMBL" id="CP042467">
    <property type="protein sequence ID" value="QED28852.1"/>
    <property type="molecule type" value="Genomic_DNA"/>
</dbReference>
<evidence type="ECO:0000313" key="2">
    <source>
        <dbReference type="Proteomes" id="UP000321595"/>
    </source>
</evidence>
<dbReference type="Proteomes" id="UP000321595">
    <property type="component" value="Chromosome"/>
</dbReference>
<sequence length="94" mass="10847">MSRYSIKYMHPIQDQHDDNIDVEVALETGERFFPSFFTLANVTRLIRESAPNGVGYLWAAQMIVVEQLSQDVVERCIEDLVQTGEIRYFAAFDT</sequence>
<dbReference type="AlphaFoldDB" id="A0A5B8XSB6"/>
<gene>
    <name evidence="1" type="ORF">FRD01_16715</name>
</gene>
<dbReference type="RefSeq" id="WP_146961647.1">
    <property type="nucleotide sequence ID" value="NZ_CP042467.1"/>
</dbReference>
<name>A0A5B8XSB6_9DELT</name>
<accession>A0A5B8XSB6</accession>
<keyword evidence="2" id="KW-1185">Reference proteome</keyword>
<reference evidence="1 2" key="1">
    <citation type="submission" date="2019-08" db="EMBL/GenBank/DDBJ databases">
        <authorList>
            <person name="Liang Q."/>
        </authorList>
    </citation>
    <scope>NUCLEOTIDE SEQUENCE [LARGE SCALE GENOMIC DNA]</scope>
    <source>
        <strain evidence="1 2">V1718</strain>
    </source>
</reference>
<proteinExistence type="predicted"/>
<dbReference type="OrthoDB" id="1262957at2"/>
<protein>
    <submittedName>
        <fullName evidence="1">Uncharacterized protein</fullName>
    </submittedName>
</protein>
<dbReference type="KEGG" id="bbae:FRD01_16715"/>